<evidence type="ECO:0000259" key="17">
    <source>
        <dbReference type="Pfam" id="PF00905"/>
    </source>
</evidence>
<comment type="catalytic activity">
    <reaction evidence="15">
        <text>Preferential cleavage: (Ac)2-L-Lys-D-Ala-|-D-Ala. Also transpeptidation of peptidyl-alanyl moieties that are N-acyl substituents of D-alanine.</text>
        <dbReference type="EC" id="3.4.16.4"/>
    </reaction>
</comment>
<evidence type="ECO:0000313" key="20">
    <source>
        <dbReference type="Proteomes" id="UP000321363"/>
    </source>
</evidence>
<comment type="catalytic activity">
    <reaction evidence="16">
        <text>[GlcNAc-(1-&gt;4)-Mur2Ac(oyl-L-Ala-gamma-D-Glu-L-Lys-D-Ala-D-Ala)](n)-di-trans,octa-cis-undecaprenyl diphosphate + beta-D-GlcNAc-(1-&gt;4)-Mur2Ac(oyl-L-Ala-gamma-D-Glu-L-Lys-D-Ala-D-Ala)-di-trans,octa-cis-undecaprenyl diphosphate = [GlcNAc-(1-&gt;4)-Mur2Ac(oyl-L-Ala-gamma-D-Glu-L-Lys-D-Ala-D-Ala)](n+1)-di-trans,octa-cis-undecaprenyl diphosphate + di-trans,octa-cis-undecaprenyl diphosphate + H(+)</text>
        <dbReference type="Rhea" id="RHEA:23708"/>
        <dbReference type="Rhea" id="RHEA-COMP:9602"/>
        <dbReference type="Rhea" id="RHEA-COMP:9603"/>
        <dbReference type="ChEBI" id="CHEBI:15378"/>
        <dbReference type="ChEBI" id="CHEBI:58405"/>
        <dbReference type="ChEBI" id="CHEBI:60033"/>
        <dbReference type="ChEBI" id="CHEBI:78435"/>
        <dbReference type="EC" id="2.4.99.28"/>
    </reaction>
</comment>
<gene>
    <name evidence="19" type="ORF">FS935_10185</name>
</gene>
<dbReference type="Proteomes" id="UP000321363">
    <property type="component" value="Unassembled WGS sequence"/>
</dbReference>
<keyword evidence="12" id="KW-0472">Membrane</keyword>
<evidence type="ECO:0000256" key="10">
    <source>
        <dbReference type="ARBA" id="ARBA00022960"/>
    </source>
</evidence>
<dbReference type="GO" id="GO:0008658">
    <property type="term" value="F:penicillin binding"/>
    <property type="evidence" value="ECO:0007669"/>
    <property type="project" value="InterPro"/>
</dbReference>
<evidence type="ECO:0000256" key="3">
    <source>
        <dbReference type="ARBA" id="ARBA00007739"/>
    </source>
</evidence>
<keyword evidence="13" id="KW-0511">Multifunctional enzyme</keyword>
<keyword evidence="14" id="KW-0961">Cell wall biogenesis/degradation</keyword>
<dbReference type="RefSeq" id="WP_146948177.1">
    <property type="nucleotide sequence ID" value="NZ_VOQF01000005.1"/>
</dbReference>
<dbReference type="Gene3D" id="1.10.3810.10">
    <property type="entry name" value="Biosynthetic peptidoglycan transglycosylase-like"/>
    <property type="match status" value="1"/>
</dbReference>
<dbReference type="InterPro" id="IPR036950">
    <property type="entry name" value="PBP_transglycosylase"/>
</dbReference>
<dbReference type="InterPro" id="IPR050396">
    <property type="entry name" value="Glycosyltr_51/Transpeptidase"/>
</dbReference>
<evidence type="ECO:0000256" key="15">
    <source>
        <dbReference type="ARBA" id="ARBA00034000"/>
    </source>
</evidence>
<keyword evidence="11" id="KW-0573">Peptidoglycan synthesis</keyword>
<evidence type="ECO:0000256" key="5">
    <source>
        <dbReference type="ARBA" id="ARBA00022645"/>
    </source>
</evidence>
<keyword evidence="8" id="KW-0808">Transferase</keyword>
<dbReference type="Pfam" id="PF00912">
    <property type="entry name" value="Transgly"/>
    <property type="match status" value="1"/>
</dbReference>
<dbReference type="GO" id="GO:0008360">
    <property type="term" value="P:regulation of cell shape"/>
    <property type="evidence" value="ECO:0007669"/>
    <property type="project" value="UniProtKB-KW"/>
</dbReference>
<evidence type="ECO:0000256" key="2">
    <source>
        <dbReference type="ARBA" id="ARBA00007090"/>
    </source>
</evidence>
<accession>A0A5C6W1N2</accession>
<keyword evidence="5" id="KW-0121">Carboxypeptidase</keyword>
<dbReference type="EMBL" id="VOQF01000005">
    <property type="protein sequence ID" value="TXC91256.1"/>
    <property type="molecule type" value="Genomic_DNA"/>
</dbReference>
<dbReference type="GO" id="GO:0008955">
    <property type="term" value="F:peptidoglycan glycosyltransferase activity"/>
    <property type="evidence" value="ECO:0007669"/>
    <property type="project" value="UniProtKB-EC"/>
</dbReference>
<evidence type="ECO:0000256" key="11">
    <source>
        <dbReference type="ARBA" id="ARBA00022984"/>
    </source>
</evidence>
<keyword evidence="9" id="KW-0378">Hydrolase</keyword>
<dbReference type="AlphaFoldDB" id="A0A5C6W1N2"/>
<dbReference type="Gene3D" id="3.40.710.10">
    <property type="entry name" value="DD-peptidase/beta-lactamase superfamily"/>
    <property type="match status" value="1"/>
</dbReference>
<dbReference type="InterPro" id="IPR001264">
    <property type="entry name" value="Glyco_trans_51"/>
</dbReference>
<protein>
    <submittedName>
        <fullName evidence="19">Penicillin-binding protein</fullName>
    </submittedName>
</protein>
<keyword evidence="10" id="KW-0133">Cell shape</keyword>
<sequence>MRNLFGWFCVLFMVPVFLLCGLAAGKESEAIKGLGTVLDEKIPIDSVKLAQNSYIFDRDGRLISEITSLQQNRIFTKYEDIPDLVKTIYILSEDQRFFEHIGFDAEGMLRAVIVNAKTQSVEQGASTITQQLARNVYLTHEQTYNRKLSELLYSYQIEKNFTKEQILEGYLNAIYFSNGTYGIGTASTYYFSKQIQELNTAQLAFISAIPNNPTMYDPIKNFDATKERQIRLLNMLHNNGVISKDELENAIDFPIKLSIKKRTDTQPDYVTYVHHELKQLITEKEGYLQETKKGENKDTINKQIDEKVNQIVSNGIIIHTALDTNLQHKLTDSITKHLPFDEVQGAAAVIDHQAHTIVALSGGKNYEKFDFNRAYQAYRHPGSAIKPLLDYVPYIDLTGATTKSKIDASEFCKNGYCPKNYSERNYGMVTLETALKYSYNTAAVRMLDSIGIEKGFSYLAPFQFSKVTKDDYKLPAAIGGFDYGVSPLELTNAYTTFGNNGLYYKNHAITKITDLNGKTLYQWKEEPVRVWKESTNNQMKYLLTSVVKSGTGQKANVSSSYVGGKTGTSNDYKDLWFAGLTDRYTAAVWVGKDGQGNVSSIYSNSPQMLIWKDIMK</sequence>
<proteinExistence type="inferred from homology"/>
<evidence type="ECO:0000256" key="16">
    <source>
        <dbReference type="ARBA" id="ARBA00049902"/>
    </source>
</evidence>
<comment type="similarity">
    <text evidence="2">In the C-terminal section; belongs to the transpeptidase family.</text>
</comment>
<name>A0A5C6W1N2_9BACI</name>
<evidence type="ECO:0000256" key="1">
    <source>
        <dbReference type="ARBA" id="ARBA00004236"/>
    </source>
</evidence>
<keyword evidence="7" id="KW-0328">Glycosyltransferase</keyword>
<reference evidence="19 20" key="1">
    <citation type="journal article" date="2005" name="Int. J. Syst. Evol. Microbiol.">
        <title>Bacillus litoralis sp. nov., isolated from a tidal flat of the Yellow Sea in Korea.</title>
        <authorList>
            <person name="Yoon J.H."/>
            <person name="Oh T.K."/>
        </authorList>
    </citation>
    <scope>NUCLEOTIDE SEQUENCE [LARGE SCALE GENOMIC DNA]</scope>
    <source>
        <strain evidence="19 20">SW-211</strain>
    </source>
</reference>
<evidence type="ECO:0000256" key="12">
    <source>
        <dbReference type="ARBA" id="ARBA00023136"/>
    </source>
</evidence>
<feature type="domain" description="Penicillin-binding protein transpeptidase" evidence="17">
    <location>
        <begin position="345"/>
        <end position="586"/>
    </location>
</feature>
<keyword evidence="4" id="KW-1003">Cell membrane</keyword>
<keyword evidence="20" id="KW-1185">Reference proteome</keyword>
<dbReference type="InterPro" id="IPR012338">
    <property type="entry name" value="Beta-lactam/transpept-like"/>
</dbReference>
<evidence type="ECO:0000313" key="19">
    <source>
        <dbReference type="EMBL" id="TXC91256.1"/>
    </source>
</evidence>
<evidence type="ECO:0000256" key="8">
    <source>
        <dbReference type="ARBA" id="ARBA00022679"/>
    </source>
</evidence>
<comment type="similarity">
    <text evidence="3">In the N-terminal section; belongs to the glycosyltransferase 51 family.</text>
</comment>
<dbReference type="GO" id="GO:0030288">
    <property type="term" value="C:outer membrane-bounded periplasmic space"/>
    <property type="evidence" value="ECO:0007669"/>
    <property type="project" value="TreeGrafter"/>
</dbReference>
<dbReference type="OrthoDB" id="9766909at2"/>
<evidence type="ECO:0000256" key="14">
    <source>
        <dbReference type="ARBA" id="ARBA00023316"/>
    </source>
</evidence>
<dbReference type="GO" id="GO:0071555">
    <property type="term" value="P:cell wall organization"/>
    <property type="evidence" value="ECO:0007669"/>
    <property type="project" value="UniProtKB-KW"/>
</dbReference>
<comment type="subcellular location">
    <subcellularLocation>
        <location evidence="1">Cell membrane</location>
    </subcellularLocation>
</comment>
<dbReference type="GO" id="GO:0006508">
    <property type="term" value="P:proteolysis"/>
    <property type="evidence" value="ECO:0007669"/>
    <property type="project" value="UniProtKB-KW"/>
</dbReference>
<dbReference type="Pfam" id="PF00905">
    <property type="entry name" value="Transpeptidase"/>
    <property type="match status" value="1"/>
</dbReference>
<feature type="domain" description="Glycosyl transferase family 51" evidence="18">
    <location>
        <begin position="60"/>
        <end position="235"/>
    </location>
</feature>
<evidence type="ECO:0000256" key="6">
    <source>
        <dbReference type="ARBA" id="ARBA00022670"/>
    </source>
</evidence>
<organism evidence="19 20">
    <name type="scientific">Metabacillus litoralis</name>
    <dbReference type="NCBI Taxonomy" id="152268"/>
    <lineage>
        <taxon>Bacteria</taxon>
        <taxon>Bacillati</taxon>
        <taxon>Bacillota</taxon>
        <taxon>Bacilli</taxon>
        <taxon>Bacillales</taxon>
        <taxon>Bacillaceae</taxon>
        <taxon>Metabacillus</taxon>
    </lineage>
</organism>
<dbReference type="InterPro" id="IPR001460">
    <property type="entry name" value="PCN-bd_Tpept"/>
</dbReference>
<evidence type="ECO:0000259" key="18">
    <source>
        <dbReference type="Pfam" id="PF00912"/>
    </source>
</evidence>
<dbReference type="GO" id="GO:0009002">
    <property type="term" value="F:serine-type D-Ala-D-Ala carboxypeptidase activity"/>
    <property type="evidence" value="ECO:0007669"/>
    <property type="project" value="UniProtKB-EC"/>
</dbReference>
<evidence type="ECO:0000256" key="4">
    <source>
        <dbReference type="ARBA" id="ARBA00022475"/>
    </source>
</evidence>
<dbReference type="GO" id="GO:0005886">
    <property type="term" value="C:plasma membrane"/>
    <property type="evidence" value="ECO:0007669"/>
    <property type="project" value="UniProtKB-SubCell"/>
</dbReference>
<dbReference type="SUPFAM" id="SSF56601">
    <property type="entry name" value="beta-lactamase/transpeptidase-like"/>
    <property type="match status" value="1"/>
</dbReference>
<evidence type="ECO:0000256" key="9">
    <source>
        <dbReference type="ARBA" id="ARBA00022801"/>
    </source>
</evidence>
<dbReference type="GO" id="GO:0009252">
    <property type="term" value="P:peptidoglycan biosynthetic process"/>
    <property type="evidence" value="ECO:0007669"/>
    <property type="project" value="UniProtKB-KW"/>
</dbReference>
<dbReference type="InterPro" id="IPR023346">
    <property type="entry name" value="Lysozyme-like_dom_sf"/>
</dbReference>
<comment type="caution">
    <text evidence="19">The sequence shown here is derived from an EMBL/GenBank/DDBJ whole genome shotgun (WGS) entry which is preliminary data.</text>
</comment>
<dbReference type="SUPFAM" id="SSF53955">
    <property type="entry name" value="Lysozyme-like"/>
    <property type="match status" value="1"/>
</dbReference>
<dbReference type="FunFam" id="1.10.3810.10:FF:000001">
    <property type="entry name" value="Penicillin-binding protein 1A"/>
    <property type="match status" value="1"/>
</dbReference>
<evidence type="ECO:0000256" key="7">
    <source>
        <dbReference type="ARBA" id="ARBA00022676"/>
    </source>
</evidence>
<keyword evidence="6" id="KW-0645">Protease</keyword>
<dbReference type="PANTHER" id="PTHR32282:SF11">
    <property type="entry name" value="PENICILLIN-BINDING PROTEIN 1B"/>
    <property type="match status" value="1"/>
</dbReference>
<evidence type="ECO:0000256" key="13">
    <source>
        <dbReference type="ARBA" id="ARBA00023268"/>
    </source>
</evidence>
<dbReference type="PANTHER" id="PTHR32282">
    <property type="entry name" value="BINDING PROTEIN TRANSPEPTIDASE, PUTATIVE-RELATED"/>
    <property type="match status" value="1"/>
</dbReference>